<keyword evidence="3" id="KW-1185">Reference proteome</keyword>
<dbReference type="SUPFAM" id="SSF82199">
    <property type="entry name" value="SET domain"/>
    <property type="match status" value="1"/>
</dbReference>
<name>A0A9X0ADL8_9HELO</name>
<dbReference type="InterPro" id="IPR046341">
    <property type="entry name" value="SET_dom_sf"/>
</dbReference>
<dbReference type="Gene3D" id="2.170.270.10">
    <property type="entry name" value="SET domain"/>
    <property type="match status" value="1"/>
</dbReference>
<dbReference type="Pfam" id="PF00856">
    <property type="entry name" value="SET"/>
    <property type="match status" value="1"/>
</dbReference>
<reference evidence="2" key="1">
    <citation type="submission" date="2022-11" db="EMBL/GenBank/DDBJ databases">
        <title>Genome Resource of Sclerotinia nivalis Strain SnTB1, a Plant Pathogen Isolated from American Ginseng.</title>
        <authorList>
            <person name="Fan S."/>
        </authorList>
    </citation>
    <scope>NUCLEOTIDE SEQUENCE</scope>
    <source>
        <strain evidence="2">SnTB1</strain>
    </source>
</reference>
<evidence type="ECO:0000313" key="3">
    <source>
        <dbReference type="Proteomes" id="UP001152300"/>
    </source>
</evidence>
<organism evidence="2 3">
    <name type="scientific">Sclerotinia nivalis</name>
    <dbReference type="NCBI Taxonomy" id="352851"/>
    <lineage>
        <taxon>Eukaryota</taxon>
        <taxon>Fungi</taxon>
        <taxon>Dikarya</taxon>
        <taxon>Ascomycota</taxon>
        <taxon>Pezizomycotina</taxon>
        <taxon>Leotiomycetes</taxon>
        <taxon>Helotiales</taxon>
        <taxon>Sclerotiniaceae</taxon>
        <taxon>Sclerotinia</taxon>
    </lineage>
</organism>
<evidence type="ECO:0000313" key="2">
    <source>
        <dbReference type="EMBL" id="KAJ8060891.1"/>
    </source>
</evidence>
<dbReference type="OrthoDB" id="438641at2759"/>
<dbReference type="PANTHER" id="PTHR12197">
    <property type="entry name" value="HISTONE-LYSINE N-METHYLTRANSFERASE SMYD"/>
    <property type="match status" value="1"/>
</dbReference>
<dbReference type="CDD" id="cd08161">
    <property type="entry name" value="SET"/>
    <property type="match status" value="1"/>
</dbReference>
<feature type="domain" description="SET" evidence="1">
    <location>
        <begin position="452"/>
        <end position="778"/>
    </location>
</feature>
<evidence type="ECO:0000259" key="1">
    <source>
        <dbReference type="PROSITE" id="PS50280"/>
    </source>
</evidence>
<dbReference type="PANTHER" id="PTHR12197:SF251">
    <property type="entry name" value="EG:BACR7C10.4 PROTEIN"/>
    <property type="match status" value="1"/>
</dbReference>
<dbReference type="InterPro" id="IPR001214">
    <property type="entry name" value="SET_dom"/>
</dbReference>
<proteinExistence type="predicted"/>
<dbReference type="AlphaFoldDB" id="A0A9X0ADL8"/>
<dbReference type="GO" id="GO:0005634">
    <property type="term" value="C:nucleus"/>
    <property type="evidence" value="ECO:0007669"/>
    <property type="project" value="TreeGrafter"/>
</dbReference>
<dbReference type="PROSITE" id="PS50280">
    <property type="entry name" value="SET"/>
    <property type="match status" value="1"/>
</dbReference>
<comment type="caution">
    <text evidence="2">The sequence shown here is derived from an EMBL/GenBank/DDBJ whole genome shotgun (WGS) entry which is preliminary data.</text>
</comment>
<gene>
    <name evidence="2" type="ORF">OCU04_009972</name>
</gene>
<dbReference type="InterPro" id="IPR050869">
    <property type="entry name" value="H3K4_H4K5_MeTrfase"/>
</dbReference>
<dbReference type="Proteomes" id="UP001152300">
    <property type="component" value="Unassembled WGS sequence"/>
</dbReference>
<dbReference type="EMBL" id="JAPEIS010000012">
    <property type="protein sequence ID" value="KAJ8060891.1"/>
    <property type="molecule type" value="Genomic_DNA"/>
</dbReference>
<sequence>MEIISTMSDPTTQRSFVQVNSIDTPPAFLCGQEAIMPNPPGLVIRTSSPAKFKRKLALTFASLYDDEPTIQVKVRTEEKAELASPLWKNATLESIPGDKSESAKDKEVLEDLRAQHTEDIKGDLIKELTPPPETIATSDSSDKGSEEVLPAALESALTQVKEPGSIDLDVASAVITDPVEALGSASPTTVADFKMKGVPIAITERPEDIKIRHEWTGTCQFDRVTEISIDLQKENELDNLILYRKALVHDMTLAPHDPYFYIDLSKLDAKLAFSETSSHYAYRALLLLKAGLQTITPEQSELSRSVFTAVSSRLCTSSVPIIIDELRWMHVSAYRCLVQGLLHCAAFWDGLTVVKLALEDFPDDFELLDLRANLLQSFKNRHNETVEDAKDGSVLNIIASSRPGLIYQKKYPWMAPKLFVRTPRLVRQVNSKFGSSNAEVRPVVFGSPGTASTFKSLSSLPKDVDVGPLGIFAKHDIAEGESILIDKSYACVSDIAPSTGQFCDACHAALIPPFMFPSQIYRPSCGCKVSFCSKGCHDIAVGSYHKIQCGIDFSWLYNAGSLQTDWDPIMFLRVVCIVLSTPGWLKDSIPQKNPLQHPLVARLTANYASNDKQASHGCNWSYQDNVVAPTRILLELGIDIFSPVKKIHGGKTKFLANIWTPELIQTMYWRMLNNANTSIINIAGLSMPARPSASTHSRFGQGKNAHLIVLSPSYIFFNHSCRHNVIWKGTCSNGADNVSMLVAGEGQNQKLMKPGSSSVVCKADRDIKAGEELTISYLGDPMGDYSEDDYRHNPKLAIGQSENGSMSPFRMAVRMALTKWFGGDDGCGCVQCAEENAQGKMPKMERL</sequence>
<accession>A0A9X0ADL8</accession>
<protein>
    <recommendedName>
        <fullName evidence="1">SET domain-containing protein</fullName>
    </recommendedName>
</protein>